<sequence length="236" mass="26808">MKKNMKIFILVLVLSQLCFVQVFAMDSSKPAVNHEDMMKVIQENKEYLDEDFIVTVTTIINLQEANPNLNAYEVQDILSNELTTRGLISEAGDVWKSLTDAEKVLVVLFPIQALLVNVAKNKTDELTNTYYLGWIDGDVGNSFRHAMWNALMTKSIGKPLAKAFADAHENQGLTDAEYKANVWHGFNGLEHRNMDLHNNQKGRDCVKWYEGLISDSTIVKRVQEKIKNGEMMILVK</sequence>
<feature type="signal peptide" evidence="1">
    <location>
        <begin position="1"/>
        <end position="24"/>
    </location>
</feature>
<gene>
    <name evidence="3" type="ORF">HZI73_13955</name>
</gene>
<dbReference type="EMBL" id="CP058649">
    <property type="protein sequence ID" value="QUI23322.1"/>
    <property type="molecule type" value="Genomic_DNA"/>
</dbReference>
<dbReference type="RefSeq" id="WP_212694002.1">
    <property type="nucleotide sequence ID" value="NZ_CP058649.1"/>
</dbReference>
<dbReference type="KEGG" id="vpy:HZI73_13955"/>
<evidence type="ECO:0000313" key="3">
    <source>
        <dbReference type="EMBL" id="QUI23322.1"/>
    </source>
</evidence>
<name>A0A8J8SHD9_9FIRM</name>
<dbReference type="Proteomes" id="UP000683246">
    <property type="component" value="Chromosome"/>
</dbReference>
<keyword evidence="1" id="KW-0732">Signal</keyword>
<evidence type="ECO:0000256" key="1">
    <source>
        <dbReference type="SAM" id="SignalP"/>
    </source>
</evidence>
<dbReference type="Pfam" id="PF22322">
    <property type="entry name" value="DUF6973"/>
    <property type="match status" value="1"/>
</dbReference>
<protein>
    <recommendedName>
        <fullName evidence="2">DUF6973 domain-containing protein</fullName>
    </recommendedName>
</protein>
<evidence type="ECO:0000259" key="2">
    <source>
        <dbReference type="Pfam" id="PF22322"/>
    </source>
</evidence>
<keyword evidence="4" id="KW-1185">Reference proteome</keyword>
<feature type="chain" id="PRO_5035288144" description="DUF6973 domain-containing protein" evidence="1">
    <location>
        <begin position="25"/>
        <end position="236"/>
    </location>
</feature>
<organism evidence="3 4">
    <name type="scientific">Vallitalea pronyensis</name>
    <dbReference type="NCBI Taxonomy" id="1348613"/>
    <lineage>
        <taxon>Bacteria</taxon>
        <taxon>Bacillati</taxon>
        <taxon>Bacillota</taxon>
        <taxon>Clostridia</taxon>
        <taxon>Lachnospirales</taxon>
        <taxon>Vallitaleaceae</taxon>
        <taxon>Vallitalea</taxon>
    </lineage>
</organism>
<reference evidence="3" key="1">
    <citation type="submission" date="2020-07" db="EMBL/GenBank/DDBJ databases">
        <title>Vallitalea pronyensis genome.</title>
        <authorList>
            <person name="Postec A."/>
        </authorList>
    </citation>
    <scope>NUCLEOTIDE SEQUENCE</scope>
    <source>
        <strain evidence="3">FatNI3</strain>
    </source>
</reference>
<accession>A0A8J8SHD9</accession>
<dbReference type="AlphaFoldDB" id="A0A8J8SHD9"/>
<evidence type="ECO:0000313" key="4">
    <source>
        <dbReference type="Proteomes" id="UP000683246"/>
    </source>
</evidence>
<feature type="domain" description="DUF6973" evidence="2">
    <location>
        <begin position="104"/>
        <end position="229"/>
    </location>
</feature>
<dbReference type="InterPro" id="IPR054246">
    <property type="entry name" value="DUF6973"/>
</dbReference>
<proteinExistence type="predicted"/>